<sequence length="153" mass="18241">MSRRARFAAKTVEHLDVQIMNTKVHLHRKLVSSYIDYDHYRAGAVPQNHVILSEPWISLNAAFSDISPCDFADFHLNLLTKYTLGRFNTDPQVPQYYKPRAKEERMFRYHVSTVLPVQIETFKDQPEKSPEERSFEKEFRLDYARVMTRKYRK</sequence>
<organism evidence="1 2">
    <name type="scientific">Metschnikowia aff. pulcherrima</name>
    <dbReference type="NCBI Taxonomy" id="2163413"/>
    <lineage>
        <taxon>Eukaryota</taxon>
        <taxon>Fungi</taxon>
        <taxon>Dikarya</taxon>
        <taxon>Ascomycota</taxon>
        <taxon>Saccharomycotina</taxon>
        <taxon>Pichiomycetes</taxon>
        <taxon>Metschnikowiaceae</taxon>
        <taxon>Metschnikowia</taxon>
    </lineage>
</organism>
<dbReference type="EMBL" id="CP034456">
    <property type="protein sequence ID" value="QBM85985.1"/>
    <property type="molecule type" value="Genomic_DNA"/>
</dbReference>
<gene>
    <name evidence="1" type="ORF">METSCH_A06160</name>
</gene>
<evidence type="ECO:0000313" key="1">
    <source>
        <dbReference type="EMBL" id="QBM85985.1"/>
    </source>
</evidence>
<protein>
    <submittedName>
        <fullName evidence="1">Uncharacterized protein</fullName>
    </submittedName>
</protein>
<reference evidence="2" key="1">
    <citation type="submission" date="2019-03" db="EMBL/GenBank/DDBJ databases">
        <title>Snf2 controls pulcherriminic acid biosynthesis and connects pigmentation and antifungal activity of the yeast Metschnikowia pulcherrima.</title>
        <authorList>
            <person name="Gore-Lloyd D."/>
            <person name="Sumann I."/>
            <person name="Brachmann A.O."/>
            <person name="Schneeberger K."/>
            <person name="Ortiz-Merino R.A."/>
            <person name="Moreno-Beltran M."/>
            <person name="Schlaefli M."/>
            <person name="Kirner P."/>
            <person name="Santos Kron A."/>
            <person name="Wolfe K.H."/>
            <person name="Piel J."/>
            <person name="Ahrens C.H."/>
            <person name="Henk D."/>
            <person name="Freimoser F.M."/>
        </authorList>
    </citation>
    <scope>NUCLEOTIDE SEQUENCE [LARGE SCALE GENOMIC DNA]</scope>
    <source>
        <strain evidence="2">APC 1.2</strain>
    </source>
</reference>
<dbReference type="AlphaFoldDB" id="A0A4P6XHR3"/>
<accession>A0A4P6XHR3</accession>
<keyword evidence="2" id="KW-1185">Reference proteome</keyword>
<evidence type="ECO:0000313" key="2">
    <source>
        <dbReference type="Proteomes" id="UP000292447"/>
    </source>
</evidence>
<proteinExistence type="predicted"/>
<name>A0A4P6XHR3_9ASCO</name>
<dbReference type="Proteomes" id="UP000292447">
    <property type="component" value="Chromosome I"/>
</dbReference>